<organism evidence="1 2">
    <name type="scientific">Kushneria marisflavi</name>
    <dbReference type="NCBI Taxonomy" id="157779"/>
    <lineage>
        <taxon>Bacteria</taxon>
        <taxon>Pseudomonadati</taxon>
        <taxon>Pseudomonadota</taxon>
        <taxon>Gammaproteobacteria</taxon>
        <taxon>Oceanospirillales</taxon>
        <taxon>Halomonadaceae</taxon>
        <taxon>Kushneria</taxon>
    </lineage>
</organism>
<reference evidence="1 2" key="1">
    <citation type="submission" date="2017-05" db="EMBL/GenBank/DDBJ databases">
        <authorList>
            <person name="Song R."/>
            <person name="Chenine A.L."/>
            <person name="Ruprecht R.M."/>
        </authorList>
    </citation>
    <scope>NUCLEOTIDE SEQUENCE [LARGE SCALE GENOMIC DNA]</scope>
    <source>
        <strain evidence="1">SW32</strain>
    </source>
</reference>
<evidence type="ECO:0000313" key="1">
    <source>
        <dbReference type="EMBL" id="ART61735.1"/>
    </source>
</evidence>
<dbReference type="SUPFAM" id="SSF53254">
    <property type="entry name" value="Phosphoglycerate mutase-like"/>
    <property type="match status" value="1"/>
</dbReference>
<dbReference type="Proteomes" id="UP000194457">
    <property type="component" value="Chromosome"/>
</dbReference>
<evidence type="ECO:0000313" key="2">
    <source>
        <dbReference type="Proteomes" id="UP000194457"/>
    </source>
</evidence>
<sequence>MPACLVGGRRASPVPQGRADMTFQALIIDCLRHGECEGPQQCLRGQTDVSLSVSGRRNMLAAARTLPRPHAIISSPLIRCASAGEVLAEEWNVPLHVMPEIMEMNFGAWDGIATQELLKHSRSELEQFWSNPRAFPPPKGETVNAFLTRIEQGWKNILDRGTALADTADHQDDASIRLLVFGHAGVIKSWVAMRIGMSMQKGDWLHRLSLPYAGLARLRVDIDRQSHEQFEQLCHLGAPVGNDV</sequence>
<protein>
    <recommendedName>
        <fullName evidence="3">Histidine phosphatase family protein</fullName>
    </recommendedName>
</protein>
<dbReference type="Gene3D" id="3.40.50.1240">
    <property type="entry name" value="Phosphoglycerate mutase-like"/>
    <property type="match status" value="1"/>
</dbReference>
<dbReference type="Pfam" id="PF00300">
    <property type="entry name" value="His_Phos_1"/>
    <property type="match status" value="1"/>
</dbReference>
<dbReference type="EMBL" id="CP021358">
    <property type="protein sequence ID" value="ART61735.1"/>
    <property type="molecule type" value="Genomic_DNA"/>
</dbReference>
<evidence type="ECO:0008006" key="3">
    <source>
        <dbReference type="Google" id="ProtNLM"/>
    </source>
</evidence>
<dbReference type="PANTHER" id="PTHR48100:SF1">
    <property type="entry name" value="HISTIDINE PHOSPHATASE FAMILY PROTEIN-RELATED"/>
    <property type="match status" value="1"/>
</dbReference>
<accession>A0A240UKU4</accession>
<proteinExistence type="predicted"/>
<dbReference type="PANTHER" id="PTHR48100">
    <property type="entry name" value="BROAD-SPECIFICITY PHOSPHATASE YOR283W-RELATED"/>
    <property type="match status" value="1"/>
</dbReference>
<dbReference type="InterPro" id="IPR029033">
    <property type="entry name" value="His_PPase_superfam"/>
</dbReference>
<dbReference type="AlphaFoldDB" id="A0A240UKU4"/>
<gene>
    <name evidence="1" type="ORF">B9H00_00550</name>
</gene>
<dbReference type="GO" id="GO:0005737">
    <property type="term" value="C:cytoplasm"/>
    <property type="evidence" value="ECO:0007669"/>
    <property type="project" value="TreeGrafter"/>
</dbReference>
<name>A0A240UKU4_9GAMM</name>
<dbReference type="SMART" id="SM00855">
    <property type="entry name" value="PGAM"/>
    <property type="match status" value="1"/>
</dbReference>
<keyword evidence="2" id="KW-1185">Reference proteome</keyword>
<dbReference type="KEGG" id="kma:B9H00_00550"/>
<dbReference type="GO" id="GO:0016791">
    <property type="term" value="F:phosphatase activity"/>
    <property type="evidence" value="ECO:0007669"/>
    <property type="project" value="TreeGrafter"/>
</dbReference>
<dbReference type="InterPro" id="IPR013078">
    <property type="entry name" value="His_Pase_superF_clade-1"/>
</dbReference>
<dbReference type="InterPro" id="IPR050275">
    <property type="entry name" value="PGM_Phosphatase"/>
</dbReference>